<evidence type="ECO:0000313" key="1">
    <source>
        <dbReference type="EMBL" id="KAK2730780.1"/>
    </source>
</evidence>
<dbReference type="EMBL" id="VYYT01000643">
    <property type="protein sequence ID" value="KAK2730780.1"/>
    <property type="molecule type" value="Genomic_DNA"/>
</dbReference>
<protein>
    <recommendedName>
        <fullName evidence="3">Reverse transcriptase</fullName>
    </recommendedName>
</protein>
<evidence type="ECO:0000313" key="2">
    <source>
        <dbReference type="Proteomes" id="UP001281614"/>
    </source>
</evidence>
<keyword evidence="2" id="KW-1185">Reference proteome</keyword>
<comment type="caution">
    <text evidence="1">The sequence shown here is derived from an EMBL/GenBank/DDBJ whole genome shotgun (WGS) entry which is preliminary data.</text>
</comment>
<gene>
    <name evidence="1" type="ORF">CKAH01_09403</name>
</gene>
<organism evidence="1 2">
    <name type="scientific">Colletotrichum kahawae</name>
    <name type="common">Coffee berry disease fungus</name>
    <dbReference type="NCBI Taxonomy" id="34407"/>
    <lineage>
        <taxon>Eukaryota</taxon>
        <taxon>Fungi</taxon>
        <taxon>Dikarya</taxon>
        <taxon>Ascomycota</taxon>
        <taxon>Pezizomycotina</taxon>
        <taxon>Sordariomycetes</taxon>
        <taxon>Hypocreomycetidae</taxon>
        <taxon>Glomerellales</taxon>
        <taxon>Glomerellaceae</taxon>
        <taxon>Colletotrichum</taxon>
        <taxon>Colletotrichum gloeosporioides species complex</taxon>
    </lineage>
</organism>
<sequence>MAMSHRARNSMAEDGKLLIEKTNKFPFKSTDSRCFENQPYFKLYQAASRLAEKAKVQYLSKNLPDVWDNAVDRGIAINEYLEAQSDILCRYIWWKFKEKRKRRSTRQSWYGTHCRPLATGGDWGAFNLKRHQHLTRVESTIILHCRTGFIGLNSYLYKRTISPTHPCVPVAPTHTVEHLFFECPLLANARRNLPVTKWTVKLIEGRFGRWASRKRTLEQLIDEHPRTMAQWAINTFGLGQFEWTSRYMETGPSISNPYL</sequence>
<name>A0AAD9XYT7_COLKA</name>
<dbReference type="Proteomes" id="UP001281614">
    <property type="component" value="Unassembled WGS sequence"/>
</dbReference>
<dbReference type="AlphaFoldDB" id="A0AAD9XYT7"/>
<proteinExistence type="predicted"/>
<evidence type="ECO:0008006" key="3">
    <source>
        <dbReference type="Google" id="ProtNLM"/>
    </source>
</evidence>
<reference evidence="1" key="1">
    <citation type="submission" date="2023-02" db="EMBL/GenBank/DDBJ databases">
        <title>Colletotrichum kahawae CIFC_Que2 genome sequencing and assembly.</title>
        <authorList>
            <person name="Baroncelli R."/>
        </authorList>
    </citation>
    <scope>NUCLEOTIDE SEQUENCE</scope>
    <source>
        <strain evidence="1">CIFC_Que2</strain>
    </source>
</reference>
<accession>A0AAD9XYT7</accession>